<accession>A0AAW9MVC5</accession>
<name>A0AAW9MVC5_9FIRM</name>
<dbReference type="InterPro" id="IPR041657">
    <property type="entry name" value="HTH_17"/>
</dbReference>
<keyword evidence="4" id="KW-1185">Reference proteome</keyword>
<dbReference type="EMBL" id="JAYKOT010000001">
    <property type="protein sequence ID" value="MEB3428848.1"/>
    <property type="molecule type" value="Genomic_DNA"/>
</dbReference>
<dbReference type="InterPro" id="IPR038148">
    <property type="entry name" value="Tn1545/Tn916_Xis"/>
</dbReference>
<dbReference type="RefSeq" id="WP_324618880.1">
    <property type="nucleotide sequence ID" value="NZ_JAYKOT010000001.1"/>
</dbReference>
<proteinExistence type="predicted"/>
<comment type="caution">
    <text evidence="3">The sequence shown here is derived from an EMBL/GenBank/DDBJ whole genome shotgun (WGS) entry which is preliminary data.</text>
</comment>
<reference evidence="3 4" key="1">
    <citation type="submission" date="2024-01" db="EMBL/GenBank/DDBJ databases">
        <title>Complete genome sequence of Citroniella saccharovorans strain M6.X9, isolated from human fecal sample.</title>
        <authorList>
            <person name="Cheng G."/>
            <person name="Westerholm M."/>
            <person name="Schnurer A."/>
        </authorList>
    </citation>
    <scope>NUCLEOTIDE SEQUENCE [LARGE SCALE GENOMIC DNA]</scope>
    <source>
        <strain evidence="3 4">DSM 29873</strain>
    </source>
</reference>
<evidence type="ECO:0000313" key="2">
    <source>
        <dbReference type="EMBL" id="MEB3428848.1"/>
    </source>
</evidence>
<dbReference type="Proteomes" id="UP001357733">
    <property type="component" value="Unassembled WGS sequence"/>
</dbReference>
<dbReference type="Pfam" id="PF12728">
    <property type="entry name" value="HTH_17"/>
    <property type="match status" value="1"/>
</dbReference>
<protein>
    <submittedName>
        <fullName evidence="3">Helix-turn-helix domain-containing protein</fullName>
    </submittedName>
</protein>
<evidence type="ECO:0000313" key="4">
    <source>
        <dbReference type="Proteomes" id="UP001357733"/>
    </source>
</evidence>
<evidence type="ECO:0000313" key="3">
    <source>
        <dbReference type="EMBL" id="MEB3428893.1"/>
    </source>
</evidence>
<feature type="domain" description="Helix-turn-helix" evidence="1">
    <location>
        <begin position="15"/>
        <end position="63"/>
    </location>
</feature>
<sequence length="69" mass="7749">MEDKLVLKPKDKLLIDTKELCQVLGIGTNTARELIRKPDFPVLYVGNRARVVVSKLDKWLEDNVGADIG</sequence>
<dbReference type="AlphaFoldDB" id="A0AAW9MVC5"/>
<dbReference type="EMBL" id="JAYKOT010000002">
    <property type="protein sequence ID" value="MEB3428893.1"/>
    <property type="molecule type" value="Genomic_DNA"/>
</dbReference>
<dbReference type="Gene3D" id="3.90.105.50">
    <property type="match status" value="1"/>
</dbReference>
<organism evidence="3 4">
    <name type="scientific">Citroniella saccharovorans</name>
    <dbReference type="NCBI Taxonomy" id="2053367"/>
    <lineage>
        <taxon>Bacteria</taxon>
        <taxon>Bacillati</taxon>
        <taxon>Bacillota</taxon>
        <taxon>Tissierellia</taxon>
        <taxon>Tissierellales</taxon>
        <taxon>Peptoniphilaceae</taxon>
        <taxon>Citroniella</taxon>
    </lineage>
</organism>
<gene>
    <name evidence="2" type="ORF">VLK81_02215</name>
    <name evidence="3" type="ORF">VLK81_02450</name>
</gene>
<evidence type="ECO:0000259" key="1">
    <source>
        <dbReference type="Pfam" id="PF12728"/>
    </source>
</evidence>